<dbReference type="GO" id="GO:0008270">
    <property type="term" value="F:zinc ion binding"/>
    <property type="evidence" value="ECO:0007669"/>
    <property type="project" value="UniProtKB-KW"/>
</dbReference>
<dbReference type="PANTHER" id="PTHR13948:SF21">
    <property type="entry name" value="RNA-BINDING PROTEIN 5"/>
    <property type="match status" value="1"/>
</dbReference>
<keyword evidence="5" id="KW-0539">Nucleus</keyword>
<proteinExistence type="predicted"/>
<evidence type="ECO:0000313" key="8">
    <source>
        <dbReference type="Proteomes" id="UP000314294"/>
    </source>
</evidence>
<dbReference type="Pfam" id="PF00641">
    <property type="entry name" value="Zn_ribbon_RanBP"/>
    <property type="match status" value="1"/>
</dbReference>
<keyword evidence="4" id="KW-0862">Zinc</keyword>
<dbReference type="AlphaFoldDB" id="A0A4Z2J6K3"/>
<dbReference type="GO" id="GO:0005634">
    <property type="term" value="C:nucleus"/>
    <property type="evidence" value="ECO:0007669"/>
    <property type="project" value="UniProtKB-SubCell"/>
</dbReference>
<keyword evidence="2" id="KW-0479">Metal-binding</keyword>
<evidence type="ECO:0000313" key="7">
    <source>
        <dbReference type="EMBL" id="TNN85657.1"/>
    </source>
</evidence>
<evidence type="ECO:0000259" key="6">
    <source>
        <dbReference type="Pfam" id="PF00641"/>
    </source>
</evidence>
<protein>
    <submittedName>
        <fullName evidence="7">RNA-binding protein 5-B</fullName>
    </submittedName>
</protein>
<evidence type="ECO:0000256" key="5">
    <source>
        <dbReference type="ARBA" id="ARBA00023242"/>
    </source>
</evidence>
<comment type="subcellular location">
    <subcellularLocation>
        <location evidence="1">Nucleus</location>
    </subcellularLocation>
</comment>
<dbReference type="GO" id="GO:0000398">
    <property type="term" value="P:mRNA splicing, via spliceosome"/>
    <property type="evidence" value="ECO:0007669"/>
    <property type="project" value="TreeGrafter"/>
</dbReference>
<gene>
    <name evidence="7" type="primary">rbm5-b</name>
    <name evidence="7" type="ORF">EYF80_004290</name>
</gene>
<comment type="caution">
    <text evidence="7">The sequence shown here is derived from an EMBL/GenBank/DDBJ whole genome shotgun (WGS) entry which is preliminary data.</text>
</comment>
<dbReference type="OrthoDB" id="29221at2759"/>
<dbReference type="GO" id="GO:0003723">
    <property type="term" value="F:RNA binding"/>
    <property type="evidence" value="ECO:0007669"/>
    <property type="project" value="TreeGrafter"/>
</dbReference>
<dbReference type="EMBL" id="SRLO01000020">
    <property type="protein sequence ID" value="TNN85657.1"/>
    <property type="molecule type" value="Genomic_DNA"/>
</dbReference>
<dbReference type="Gene3D" id="4.10.1060.10">
    <property type="entry name" value="Zinc finger, RanBP2-type"/>
    <property type="match status" value="1"/>
</dbReference>
<dbReference type="PANTHER" id="PTHR13948">
    <property type="entry name" value="RNA-BINDING PROTEIN"/>
    <property type="match status" value="1"/>
</dbReference>
<dbReference type="InterPro" id="IPR001876">
    <property type="entry name" value="Znf_RanBP2"/>
</dbReference>
<reference evidence="7 8" key="1">
    <citation type="submission" date="2019-03" db="EMBL/GenBank/DDBJ databases">
        <title>First draft genome of Liparis tanakae, snailfish: a comprehensive survey of snailfish specific genes.</title>
        <authorList>
            <person name="Kim W."/>
            <person name="Song I."/>
            <person name="Jeong J.-H."/>
            <person name="Kim D."/>
            <person name="Kim S."/>
            <person name="Ryu S."/>
            <person name="Song J.Y."/>
            <person name="Lee S.K."/>
        </authorList>
    </citation>
    <scope>NUCLEOTIDE SEQUENCE [LARGE SCALE GENOMIC DNA]</scope>
    <source>
        <tissue evidence="7">Muscle</tissue>
    </source>
</reference>
<evidence type="ECO:0000256" key="1">
    <source>
        <dbReference type="ARBA" id="ARBA00004123"/>
    </source>
</evidence>
<feature type="domain" description="RanBP2-type" evidence="6">
    <location>
        <begin position="25"/>
        <end position="44"/>
    </location>
</feature>
<accession>A0A4Z2J6K3</accession>
<organism evidence="7 8">
    <name type="scientific">Liparis tanakae</name>
    <name type="common">Tanaka's snailfish</name>
    <dbReference type="NCBI Taxonomy" id="230148"/>
    <lineage>
        <taxon>Eukaryota</taxon>
        <taxon>Metazoa</taxon>
        <taxon>Chordata</taxon>
        <taxon>Craniata</taxon>
        <taxon>Vertebrata</taxon>
        <taxon>Euteleostomi</taxon>
        <taxon>Actinopterygii</taxon>
        <taxon>Neopterygii</taxon>
        <taxon>Teleostei</taxon>
        <taxon>Neoteleostei</taxon>
        <taxon>Acanthomorphata</taxon>
        <taxon>Eupercaria</taxon>
        <taxon>Perciformes</taxon>
        <taxon>Cottioidei</taxon>
        <taxon>Cottales</taxon>
        <taxon>Liparidae</taxon>
        <taxon>Liparis</taxon>
    </lineage>
</organism>
<sequence length="121" mass="13490">MSVDESSVLLRQLIRASPGLQRHLACGLYNFRKRLKCFRCGAAKVAIILRNIAPLSTVDGILNILPPYANLSVLNIRLIKDKTIFGSRRHRNLCVCEVKEFSESKPRSAPSLLSPSLYPAL</sequence>
<keyword evidence="8" id="KW-1185">Reference proteome</keyword>
<keyword evidence="3" id="KW-0863">Zinc-finger</keyword>
<name>A0A4Z2J6K3_9TELE</name>
<dbReference type="Proteomes" id="UP000314294">
    <property type="component" value="Unassembled WGS sequence"/>
</dbReference>
<evidence type="ECO:0000256" key="3">
    <source>
        <dbReference type="ARBA" id="ARBA00022771"/>
    </source>
</evidence>
<evidence type="ECO:0000256" key="2">
    <source>
        <dbReference type="ARBA" id="ARBA00022723"/>
    </source>
</evidence>
<evidence type="ECO:0000256" key="4">
    <source>
        <dbReference type="ARBA" id="ARBA00022833"/>
    </source>
</evidence>